<comment type="subcellular location">
    <subcellularLocation>
        <location evidence="1">Cell membrane</location>
        <topology evidence="1">Multi-pass membrane protein</topology>
    </subcellularLocation>
</comment>
<dbReference type="InterPro" id="IPR001123">
    <property type="entry name" value="LeuE-type"/>
</dbReference>
<accession>A0A3Q9QUJ8</accession>
<dbReference type="PANTHER" id="PTHR30086:SF20">
    <property type="entry name" value="ARGININE EXPORTER PROTEIN ARGO-RELATED"/>
    <property type="match status" value="1"/>
</dbReference>
<dbReference type="Proteomes" id="UP000282892">
    <property type="component" value="Chromosome"/>
</dbReference>
<keyword evidence="2" id="KW-1003">Cell membrane</keyword>
<evidence type="ECO:0000313" key="8">
    <source>
        <dbReference type="Proteomes" id="UP000282892"/>
    </source>
</evidence>
<feature type="transmembrane region" description="Helical" evidence="6">
    <location>
        <begin position="6"/>
        <end position="27"/>
    </location>
</feature>
<feature type="transmembrane region" description="Helical" evidence="6">
    <location>
        <begin position="39"/>
        <end position="64"/>
    </location>
</feature>
<evidence type="ECO:0000256" key="5">
    <source>
        <dbReference type="ARBA" id="ARBA00023136"/>
    </source>
</evidence>
<keyword evidence="4 6" id="KW-1133">Transmembrane helix</keyword>
<name>A0A3Q9QUJ8_9BACI</name>
<dbReference type="STRING" id="1193713.GCA_001636315_03543"/>
<dbReference type="OrthoDB" id="5638726at2"/>
<feature type="transmembrane region" description="Helical" evidence="6">
    <location>
        <begin position="111"/>
        <end position="133"/>
    </location>
</feature>
<keyword evidence="3 6" id="KW-0812">Transmembrane</keyword>
<evidence type="ECO:0000256" key="1">
    <source>
        <dbReference type="ARBA" id="ARBA00004651"/>
    </source>
</evidence>
<dbReference type="Pfam" id="PF01810">
    <property type="entry name" value="LysE"/>
    <property type="match status" value="1"/>
</dbReference>
<dbReference type="GO" id="GO:0015171">
    <property type="term" value="F:amino acid transmembrane transporter activity"/>
    <property type="evidence" value="ECO:0007669"/>
    <property type="project" value="TreeGrafter"/>
</dbReference>
<keyword evidence="8" id="KW-1185">Reference proteome</keyword>
<dbReference type="AlphaFoldDB" id="A0A3Q9QUJ8"/>
<dbReference type="EMBL" id="CP022572">
    <property type="protein sequence ID" value="AZU60687.1"/>
    <property type="molecule type" value="Genomic_DNA"/>
</dbReference>
<feature type="transmembrane region" description="Helical" evidence="6">
    <location>
        <begin position="70"/>
        <end position="91"/>
    </location>
</feature>
<reference evidence="7 8" key="1">
    <citation type="submission" date="2017-07" db="EMBL/GenBank/DDBJ databases">
        <title>The complete genome sequence of Bacillus mesonae strain H20-5, an efficient strain improving plant abiotic stress resistance.</title>
        <authorList>
            <person name="Kim S.Y."/>
            <person name="Song H."/>
            <person name="Sang M.K."/>
            <person name="Weon H.-Y."/>
            <person name="Song J."/>
        </authorList>
    </citation>
    <scope>NUCLEOTIDE SEQUENCE [LARGE SCALE GENOMIC DNA]</scope>
    <source>
        <strain evidence="7 8">H20-5</strain>
    </source>
</reference>
<gene>
    <name evidence="7" type="ORF">CHR53_05080</name>
</gene>
<dbReference type="GO" id="GO:0005886">
    <property type="term" value="C:plasma membrane"/>
    <property type="evidence" value="ECO:0007669"/>
    <property type="project" value="UniProtKB-SubCell"/>
</dbReference>
<evidence type="ECO:0000256" key="6">
    <source>
        <dbReference type="SAM" id="Phobius"/>
    </source>
</evidence>
<dbReference type="RefSeq" id="WP_127485464.1">
    <property type="nucleotide sequence ID" value="NZ_CP022572.1"/>
</dbReference>
<feature type="transmembrane region" description="Helical" evidence="6">
    <location>
        <begin position="145"/>
        <end position="165"/>
    </location>
</feature>
<dbReference type="PANTHER" id="PTHR30086">
    <property type="entry name" value="ARGININE EXPORTER PROTEIN ARGO"/>
    <property type="match status" value="1"/>
</dbReference>
<dbReference type="KEGG" id="nmk:CHR53_05080"/>
<evidence type="ECO:0000256" key="3">
    <source>
        <dbReference type="ARBA" id="ARBA00022692"/>
    </source>
</evidence>
<keyword evidence="5 6" id="KW-0472">Membrane</keyword>
<evidence type="ECO:0000313" key="7">
    <source>
        <dbReference type="EMBL" id="AZU60687.1"/>
    </source>
</evidence>
<sequence>MLAAILHGFVLAFGLILPLGAQNVFVFNQGASQPKFTRTIPVILTASLCDTLLILSAVLGVSVIVLTVPVLQIVIFSIGILFLLYMGWAIWKSEPANLSQKEAAMSTKKQILFAMSVSLLNPHAILDTIGVIGTSSLNYHGAEKAAFAAVCIIVSWLWFFGLAIAGKMVGNFDSEGKFLKLINKLSSLIIWGVAVYLIIQLAKSF</sequence>
<evidence type="ECO:0000256" key="2">
    <source>
        <dbReference type="ARBA" id="ARBA00022475"/>
    </source>
</evidence>
<proteinExistence type="predicted"/>
<organism evidence="7 8">
    <name type="scientific">Neobacillus mesonae</name>
    <dbReference type="NCBI Taxonomy" id="1193713"/>
    <lineage>
        <taxon>Bacteria</taxon>
        <taxon>Bacillati</taxon>
        <taxon>Bacillota</taxon>
        <taxon>Bacilli</taxon>
        <taxon>Bacillales</taxon>
        <taxon>Bacillaceae</taxon>
        <taxon>Neobacillus</taxon>
    </lineage>
</organism>
<evidence type="ECO:0000256" key="4">
    <source>
        <dbReference type="ARBA" id="ARBA00022989"/>
    </source>
</evidence>
<feature type="transmembrane region" description="Helical" evidence="6">
    <location>
        <begin position="185"/>
        <end position="202"/>
    </location>
</feature>
<protein>
    <submittedName>
        <fullName evidence="7">Lysine transporter LysE</fullName>
    </submittedName>
</protein>